<proteinExistence type="predicted"/>
<protein>
    <submittedName>
        <fullName evidence="1">Uncharacterized protein</fullName>
    </submittedName>
</protein>
<sequence>MRENTGKKMSLKLSFKISTQNLHYALHAVIVIATCASDGPICARTECFPEMTLHHFCHQSICCTTHGDNLLQQGSAIGPRFDRAFQSVRLTLDTPQACDGSLLVL</sequence>
<name>A0A1D8AE59_9SPHN</name>
<accession>A0A1D8AE59</accession>
<dbReference type="KEGG" id="nre:BES08_26320"/>
<dbReference type="AntiFam" id="ANF00240">
    <property type="entry name" value="Shadow ORF (opposite frmR)"/>
</dbReference>
<evidence type="ECO:0000313" key="2">
    <source>
        <dbReference type="Proteomes" id="UP000094626"/>
    </source>
</evidence>
<gene>
    <name evidence="1" type="ORF">BES08_26320</name>
</gene>
<reference evidence="2" key="1">
    <citation type="journal article" date="2017" name="J. Biotechnol.">
        <title>Complete genome sequence of Novosphingobium resinovorum SA1, a versatile xenobiotic-degrading bacterium capable of utilizing sulfanilic acid.</title>
        <authorList>
            <person name="Hegedus B."/>
            <person name="Kos P.B."/>
            <person name="Balint B."/>
            <person name="Maroti G."/>
            <person name="Gan H.M."/>
            <person name="Perei K."/>
            <person name="Rakhely G."/>
        </authorList>
    </citation>
    <scope>NUCLEOTIDE SEQUENCE [LARGE SCALE GENOMIC DNA]</scope>
    <source>
        <strain evidence="2">SA1</strain>
    </source>
</reference>
<dbReference type="Proteomes" id="UP000094626">
    <property type="component" value="Plasmid pSA2"/>
</dbReference>
<dbReference type="AlphaFoldDB" id="A0A1D8AE59"/>
<geneLocation type="plasmid" evidence="1 2">
    <name>pSA2</name>
</geneLocation>
<dbReference type="EMBL" id="CP017077">
    <property type="protein sequence ID" value="AOR80396.1"/>
    <property type="molecule type" value="Genomic_DNA"/>
</dbReference>
<keyword evidence="1" id="KW-0614">Plasmid</keyword>
<organism evidence="1 2">
    <name type="scientific">Novosphingobium resinovorum</name>
    <dbReference type="NCBI Taxonomy" id="158500"/>
    <lineage>
        <taxon>Bacteria</taxon>
        <taxon>Pseudomonadati</taxon>
        <taxon>Pseudomonadota</taxon>
        <taxon>Alphaproteobacteria</taxon>
        <taxon>Sphingomonadales</taxon>
        <taxon>Sphingomonadaceae</taxon>
        <taxon>Novosphingobium</taxon>
    </lineage>
</organism>
<evidence type="ECO:0000313" key="1">
    <source>
        <dbReference type="EMBL" id="AOR80396.1"/>
    </source>
</evidence>
<keyword evidence="2" id="KW-1185">Reference proteome</keyword>